<dbReference type="InterPro" id="IPR036426">
    <property type="entry name" value="Bulb-type_lectin_dom_sf"/>
</dbReference>
<feature type="signal peptide" evidence="1">
    <location>
        <begin position="1"/>
        <end position="23"/>
    </location>
</feature>
<evidence type="ECO:0000256" key="1">
    <source>
        <dbReference type="SAM" id="SignalP"/>
    </source>
</evidence>
<dbReference type="EMBL" id="VLLN01000032">
    <property type="protein sequence ID" value="TWJ14038.1"/>
    <property type="molecule type" value="Genomic_DNA"/>
</dbReference>
<gene>
    <name evidence="2" type="ORF">JN12_03609</name>
</gene>
<dbReference type="AlphaFoldDB" id="A0A562V8B4"/>
<comment type="caution">
    <text evidence="2">The sequence shown here is derived from an EMBL/GenBank/DDBJ whole genome shotgun (WGS) entry which is preliminary data.</text>
</comment>
<feature type="chain" id="PRO_5021761449" description="VCBS repeat protein" evidence="1">
    <location>
        <begin position="24"/>
        <end position="489"/>
    </location>
</feature>
<dbReference type="SUPFAM" id="SSF63829">
    <property type="entry name" value="Calcium-dependent phosphotriesterase"/>
    <property type="match status" value="1"/>
</dbReference>
<reference evidence="2 3" key="1">
    <citation type="submission" date="2019-07" db="EMBL/GenBank/DDBJ databases">
        <title>Genomic Encyclopedia of Archaeal and Bacterial Type Strains, Phase II (KMG-II): from individual species to whole genera.</title>
        <authorList>
            <person name="Goeker M."/>
        </authorList>
    </citation>
    <scope>NUCLEOTIDE SEQUENCE [LARGE SCALE GENOMIC DNA]</scope>
    <source>
        <strain evidence="2 3">ATCC BAA-1139</strain>
    </source>
</reference>
<evidence type="ECO:0008006" key="4">
    <source>
        <dbReference type="Google" id="ProtNLM"/>
    </source>
</evidence>
<dbReference type="Proteomes" id="UP000319449">
    <property type="component" value="Unassembled WGS sequence"/>
</dbReference>
<dbReference type="SUPFAM" id="SSF51110">
    <property type="entry name" value="alpha-D-mannose-specific plant lectins"/>
    <property type="match status" value="1"/>
</dbReference>
<dbReference type="OrthoDB" id="5422153at2"/>
<protein>
    <recommendedName>
        <fullName evidence="4">VCBS repeat protein</fullName>
    </recommendedName>
</protein>
<keyword evidence="1" id="KW-0732">Signal</keyword>
<keyword evidence="3" id="KW-1185">Reference proteome</keyword>
<proteinExistence type="predicted"/>
<organism evidence="2 3">
    <name type="scientific">Geobacter argillaceus</name>
    <dbReference type="NCBI Taxonomy" id="345631"/>
    <lineage>
        <taxon>Bacteria</taxon>
        <taxon>Pseudomonadati</taxon>
        <taxon>Thermodesulfobacteriota</taxon>
        <taxon>Desulfuromonadia</taxon>
        <taxon>Geobacterales</taxon>
        <taxon>Geobacteraceae</taxon>
        <taxon>Geobacter</taxon>
    </lineage>
</organism>
<accession>A0A562V8B4</accession>
<evidence type="ECO:0000313" key="3">
    <source>
        <dbReference type="Proteomes" id="UP000319449"/>
    </source>
</evidence>
<name>A0A562V8B4_9BACT</name>
<dbReference type="RefSeq" id="WP_145025367.1">
    <property type="nucleotide sequence ID" value="NZ_VLLN01000032.1"/>
</dbReference>
<evidence type="ECO:0000313" key="2">
    <source>
        <dbReference type="EMBL" id="TWJ14038.1"/>
    </source>
</evidence>
<sequence>MKAILSLIALSGLILSFSHPCDAEQIKAYVTGFTITGVQNRDELKMALQLPLMSRLNGERILVIDSESGAQVMVSGSYLAVGRIFSIDAVAKSVSGSVITRAFVQGESQDELIPSVGKLAQLLTEGIVKGYQPVSTREPHASGIIRSTDEIAARAGVIKSEQVEKSAGGRWSSRPVPGAMIGIAEGPATAGGARELYIAGDHAVKLYSQGKELELLSEVTLPGDQKILGIDTADLDGDGSCEVYLTVWNGNALASQVWTKKGNSLEKIADNLPYYFRGIALNGGEKKIYVQQMGSDSDFYGDVFELVRKGKEYETRNPLKLPRFGNLFNFNMFSDNRGTSYVVVLHSDGNLIVYTAAGQKLWRSSDKYGGSETFFQRPDLSNVRVTGESYRWIHIDQRIVVTKQGEIIVPQNSGFWNIGNIRSFSKNVIYCFTWNGSSLQKKWHTAQSETYLPDYFYDGSRNELTLLEMIDRAALANKGTSAVSVIKID</sequence>